<accession>A0A6N9Z7Q4</accession>
<dbReference type="Pfam" id="PF13412">
    <property type="entry name" value="HTH_24"/>
    <property type="match status" value="1"/>
</dbReference>
<comment type="caution">
    <text evidence="2">The sequence shown here is derived from an EMBL/GenBank/DDBJ whole genome shotgun (WGS) entry which is preliminary data.</text>
</comment>
<evidence type="ECO:0000313" key="3">
    <source>
        <dbReference type="Proteomes" id="UP000469194"/>
    </source>
</evidence>
<dbReference type="InterPro" id="IPR043129">
    <property type="entry name" value="ATPase_NBD"/>
</dbReference>
<dbReference type="RefSeq" id="WP_163232138.1">
    <property type="nucleotide sequence ID" value="NZ_WHZW01000019.1"/>
</dbReference>
<dbReference type="Pfam" id="PF00480">
    <property type="entry name" value="ROK"/>
    <property type="match status" value="1"/>
</dbReference>
<dbReference type="SUPFAM" id="SSF53067">
    <property type="entry name" value="Actin-like ATPase domain"/>
    <property type="match status" value="1"/>
</dbReference>
<organism evidence="2 3">
    <name type="scientific">Bifidobacterium aerophilum</name>
    <dbReference type="NCBI Taxonomy" id="1798155"/>
    <lineage>
        <taxon>Bacteria</taxon>
        <taxon>Bacillati</taxon>
        <taxon>Actinomycetota</taxon>
        <taxon>Actinomycetes</taxon>
        <taxon>Bifidobacteriales</taxon>
        <taxon>Bifidobacteriaceae</taxon>
        <taxon>Bifidobacterium</taxon>
    </lineage>
</organism>
<protein>
    <submittedName>
        <fullName evidence="2">ROK family protein</fullName>
    </submittedName>
</protein>
<dbReference type="Proteomes" id="UP000469194">
    <property type="component" value="Unassembled WGS sequence"/>
</dbReference>
<name>A0A6N9Z7Q4_9BIFI</name>
<comment type="similarity">
    <text evidence="1">Belongs to the ROK (NagC/XylR) family.</text>
</comment>
<dbReference type="InterPro" id="IPR000600">
    <property type="entry name" value="ROK"/>
</dbReference>
<dbReference type="AlphaFoldDB" id="A0A6N9Z7Q4"/>
<reference evidence="2 3" key="1">
    <citation type="submission" date="2019-10" db="EMBL/GenBank/DDBJ databases">
        <title>Bifidobacterium from non-human primates.</title>
        <authorList>
            <person name="Modesto M."/>
        </authorList>
    </citation>
    <scope>NUCLEOTIDE SEQUENCE [LARGE SCALE GENOMIC DNA]</scope>
    <source>
        <strain evidence="2 3">TRE17</strain>
    </source>
</reference>
<dbReference type="PANTHER" id="PTHR18964:SF110">
    <property type="entry name" value="TRANSCRIPTIONAL REGULATOR, XYLR-RELATED"/>
    <property type="match status" value="1"/>
</dbReference>
<dbReference type="InterPro" id="IPR036388">
    <property type="entry name" value="WH-like_DNA-bd_sf"/>
</dbReference>
<evidence type="ECO:0000256" key="1">
    <source>
        <dbReference type="ARBA" id="ARBA00006479"/>
    </source>
</evidence>
<dbReference type="InterPro" id="IPR036390">
    <property type="entry name" value="WH_DNA-bd_sf"/>
</dbReference>
<proteinExistence type="inferred from homology"/>
<evidence type="ECO:0000313" key="2">
    <source>
        <dbReference type="EMBL" id="NEG90163.1"/>
    </source>
</evidence>
<dbReference type="EMBL" id="WHZW01000019">
    <property type="protein sequence ID" value="NEG90163.1"/>
    <property type="molecule type" value="Genomic_DNA"/>
</dbReference>
<dbReference type="SUPFAM" id="SSF46785">
    <property type="entry name" value="Winged helix' DNA-binding domain"/>
    <property type="match status" value="1"/>
</dbReference>
<keyword evidence="3" id="KW-1185">Reference proteome</keyword>
<gene>
    <name evidence="2" type="ORF">GFD25_09235</name>
</gene>
<dbReference type="PANTHER" id="PTHR18964">
    <property type="entry name" value="ROK (REPRESSOR, ORF, KINASE) FAMILY"/>
    <property type="match status" value="1"/>
</dbReference>
<dbReference type="Gene3D" id="3.30.420.40">
    <property type="match status" value="1"/>
</dbReference>
<sequence length="379" mass="41234">MPAPSAKARNRAMIARHLYTHRTATTQELMQSLGLSAPTVTQNLRELIADGTVSPGGLQRSTGGRKARDFVFNPNHHLAIGVASTPTTVTLRAINLYGDTVADLNRTLPYRDDAAYWQRVDIIVNEFAANAVTSRGRNVAAPAGGNAATVLGIGLCLRTPAVAPFTQTTRHPYVTIHHADASATAEAWFDPTIDDAVCVYLDRQPSGSLIIGGRLHQPTIRTSDEDDAGTIVAHRNGTIEHMTLVPGGRKCTCGRLGCMSAYCSPQTLPEDYESIPGFFSVLEQGETHHRERMDEWLGYVAQAITNARSVVTGDVIVGGEAAQYLDDDDLTELKRRVCMRTEDDDGSFTLRAARADDRLHLTGAALRFTQRYLHDLIGL</sequence>
<dbReference type="Gene3D" id="1.10.10.10">
    <property type="entry name" value="Winged helix-like DNA-binding domain superfamily/Winged helix DNA-binding domain"/>
    <property type="match status" value="1"/>
</dbReference>